<gene>
    <name evidence="1" type="ORF">GO988_15565</name>
</gene>
<accession>A0A7K1THW1</accession>
<dbReference type="RefSeq" id="WP_157567071.1">
    <property type="nucleotide sequence ID" value="NZ_WQKZ01000003.1"/>
</dbReference>
<evidence type="ECO:0008006" key="3">
    <source>
        <dbReference type="Google" id="ProtNLM"/>
    </source>
</evidence>
<dbReference type="InterPro" id="IPR025667">
    <property type="entry name" value="SprB_repeat"/>
</dbReference>
<protein>
    <recommendedName>
        <fullName evidence="3">Ig-like domain-containing protein</fullName>
    </recommendedName>
</protein>
<evidence type="ECO:0000313" key="1">
    <source>
        <dbReference type="EMBL" id="MVN77751.1"/>
    </source>
</evidence>
<dbReference type="EMBL" id="WQKZ01000003">
    <property type="protein sequence ID" value="MVN77751.1"/>
    <property type="molecule type" value="Genomic_DNA"/>
</dbReference>
<dbReference type="Pfam" id="PF13573">
    <property type="entry name" value="SprB"/>
    <property type="match status" value="2"/>
</dbReference>
<dbReference type="Proteomes" id="UP000441336">
    <property type="component" value="Unassembled WGS sequence"/>
</dbReference>
<evidence type="ECO:0000313" key="2">
    <source>
        <dbReference type="Proteomes" id="UP000441336"/>
    </source>
</evidence>
<name>A0A7K1THW1_9BACT</name>
<reference evidence="1 2" key="1">
    <citation type="submission" date="2019-12" db="EMBL/GenBank/DDBJ databases">
        <title>Hymenobacter sp. HMF4947 Genome sequencing and assembly.</title>
        <authorList>
            <person name="Kang H."/>
            <person name="Cha I."/>
            <person name="Kim H."/>
            <person name="Joh K."/>
        </authorList>
    </citation>
    <scope>NUCLEOTIDE SEQUENCE [LARGE SCALE GENOMIC DNA]</scope>
    <source>
        <strain evidence="1 2">HMF4947</strain>
    </source>
</reference>
<dbReference type="AlphaFoldDB" id="A0A7K1THW1"/>
<keyword evidence="2" id="KW-1185">Reference proteome</keyword>
<sequence length="683" mass="76238">MANERYTKLVVRVSWDIISSIRGDQTQQVQFKLGGVWETYRRGGNADEYVVPDPTDYPDRTEGYRLYLMEGVANLLKLVRQTIARRGLAYQVTGPYNYVGDPNLGNSVDFDIVASQYLGAESDLNFRASTSQVPSGWTILSQVNGVRPVFVDYDVTPALVYGSATGAITLRPSNGTVGIYTYSWADQAPTPGIERRTQLVGPATYTVLVTDASGATTTVPIRVGSDPRLEVTTITTDSDITLLVRGGVGPYTYLWADGKTTANRTGLKAGKYYCTITDSHGATVEVEVNLVPNRFYWSRNPILLALDAGEAYRLDPTTKPNLTFLVDVFLELEYLSGDFVQIGTSLEQPADRQGRTTFQVEGLLDAFLEWHVPQVGASTPELAGPLFRRFYLQHAEQFGQEPVRGATTTLEHKYVVRGGLNFYESQALTWFQSYQPAQLPFLTWEPNAKYVLADQPEYLYYMVLGAPGNFRTMVRVGFSDHTSQVFIRQGADDVRNYEVYCLPVSYQALELASLVTATQQVVWWEVYVTTDDQATVLSETRRFYLNARRFPHRRYLLFATSLGGMATYAALGETQLDVEVKGDETALSLGPSYDVLAGDVAVNERTLRPVVKLAAGPRSQGQLVASQDLLLSRRVLLLHERGQRWLPGFIKTKTVTLLDESKQVPTQEVEFYLTTERFHTPSL</sequence>
<comment type="caution">
    <text evidence="1">The sequence shown here is derived from an EMBL/GenBank/DDBJ whole genome shotgun (WGS) entry which is preliminary data.</text>
</comment>
<organism evidence="1 2">
    <name type="scientific">Hymenobacter ginkgonis</name>
    <dbReference type="NCBI Taxonomy" id="2682976"/>
    <lineage>
        <taxon>Bacteria</taxon>
        <taxon>Pseudomonadati</taxon>
        <taxon>Bacteroidota</taxon>
        <taxon>Cytophagia</taxon>
        <taxon>Cytophagales</taxon>
        <taxon>Hymenobacteraceae</taxon>
        <taxon>Hymenobacter</taxon>
    </lineage>
</organism>
<proteinExistence type="predicted"/>
<dbReference type="Gene3D" id="2.60.40.740">
    <property type="match status" value="1"/>
</dbReference>